<evidence type="ECO:0000313" key="8">
    <source>
        <dbReference type="Proteomes" id="UP000240493"/>
    </source>
</evidence>
<dbReference type="STRING" id="1042311.A0A2T3ZPG3"/>
<evidence type="ECO:0000256" key="3">
    <source>
        <dbReference type="ARBA" id="ARBA00022989"/>
    </source>
</evidence>
<accession>A0A2T3ZPG3</accession>
<feature type="transmembrane region" description="Helical" evidence="5">
    <location>
        <begin position="174"/>
        <end position="194"/>
    </location>
</feature>
<gene>
    <name evidence="7" type="ORF">M441DRAFT_127028</name>
</gene>
<evidence type="ECO:0000256" key="2">
    <source>
        <dbReference type="ARBA" id="ARBA00022692"/>
    </source>
</evidence>
<dbReference type="AlphaFoldDB" id="A0A2T3ZPG3"/>
<dbReference type="PANTHER" id="PTHR23501">
    <property type="entry name" value="MAJOR FACILITATOR SUPERFAMILY"/>
    <property type="match status" value="1"/>
</dbReference>
<feature type="transmembrane region" description="Helical" evidence="5">
    <location>
        <begin position="113"/>
        <end position="131"/>
    </location>
</feature>
<comment type="subcellular location">
    <subcellularLocation>
        <location evidence="1">Membrane</location>
        <topology evidence="1">Multi-pass membrane protein</topology>
    </subcellularLocation>
</comment>
<evidence type="ECO:0000256" key="1">
    <source>
        <dbReference type="ARBA" id="ARBA00004141"/>
    </source>
</evidence>
<feature type="domain" description="Major facilitator superfamily (MFS) profile" evidence="6">
    <location>
        <begin position="48"/>
        <end position="552"/>
    </location>
</feature>
<evidence type="ECO:0000256" key="5">
    <source>
        <dbReference type="SAM" id="Phobius"/>
    </source>
</evidence>
<protein>
    <recommendedName>
        <fullName evidence="6">Major facilitator superfamily (MFS) profile domain-containing protein</fullName>
    </recommendedName>
</protein>
<feature type="transmembrane region" description="Helical" evidence="5">
    <location>
        <begin position="461"/>
        <end position="481"/>
    </location>
</feature>
<dbReference type="Gene3D" id="1.20.1250.20">
    <property type="entry name" value="MFS general substrate transporter like domains"/>
    <property type="match status" value="2"/>
</dbReference>
<feature type="transmembrane region" description="Helical" evidence="5">
    <location>
        <begin position="363"/>
        <end position="382"/>
    </location>
</feature>
<dbReference type="OrthoDB" id="4088837at2759"/>
<organism evidence="7 8">
    <name type="scientific">Trichoderma asperellum (strain ATCC 204424 / CBS 433.97 / NBRC 101777)</name>
    <dbReference type="NCBI Taxonomy" id="1042311"/>
    <lineage>
        <taxon>Eukaryota</taxon>
        <taxon>Fungi</taxon>
        <taxon>Dikarya</taxon>
        <taxon>Ascomycota</taxon>
        <taxon>Pezizomycotina</taxon>
        <taxon>Sordariomycetes</taxon>
        <taxon>Hypocreomycetidae</taxon>
        <taxon>Hypocreales</taxon>
        <taxon>Hypocreaceae</taxon>
        <taxon>Trichoderma</taxon>
    </lineage>
</organism>
<dbReference type="GO" id="GO:0005886">
    <property type="term" value="C:plasma membrane"/>
    <property type="evidence" value="ECO:0007669"/>
    <property type="project" value="TreeGrafter"/>
</dbReference>
<dbReference type="PROSITE" id="PS50850">
    <property type="entry name" value="MFS"/>
    <property type="match status" value="1"/>
</dbReference>
<feature type="transmembrane region" description="Helical" evidence="5">
    <location>
        <begin position="526"/>
        <end position="548"/>
    </location>
</feature>
<feature type="transmembrane region" description="Helical" evidence="5">
    <location>
        <begin position="47"/>
        <end position="71"/>
    </location>
</feature>
<feature type="transmembrane region" description="Helical" evidence="5">
    <location>
        <begin position="83"/>
        <end position="101"/>
    </location>
</feature>
<proteinExistence type="predicted"/>
<feature type="transmembrane region" description="Helical" evidence="5">
    <location>
        <begin position="255"/>
        <end position="274"/>
    </location>
</feature>
<feature type="transmembrane region" description="Helical" evidence="5">
    <location>
        <begin position="286"/>
        <end position="304"/>
    </location>
</feature>
<evidence type="ECO:0000256" key="4">
    <source>
        <dbReference type="ARBA" id="ARBA00023136"/>
    </source>
</evidence>
<feature type="transmembrane region" description="Helical" evidence="5">
    <location>
        <begin position="206"/>
        <end position="228"/>
    </location>
</feature>
<dbReference type="InterPro" id="IPR011701">
    <property type="entry name" value="MFS"/>
</dbReference>
<dbReference type="Pfam" id="PF07690">
    <property type="entry name" value="MFS_1"/>
    <property type="match status" value="1"/>
</dbReference>
<keyword evidence="2 5" id="KW-0812">Transmembrane</keyword>
<keyword evidence="3 5" id="KW-1133">Transmembrane helix</keyword>
<feature type="transmembrane region" description="Helical" evidence="5">
    <location>
        <begin position="419"/>
        <end position="441"/>
    </location>
</feature>
<evidence type="ECO:0000313" key="7">
    <source>
        <dbReference type="EMBL" id="PTB46696.1"/>
    </source>
</evidence>
<dbReference type="InterPro" id="IPR020846">
    <property type="entry name" value="MFS_dom"/>
</dbReference>
<dbReference type="InterPro" id="IPR036259">
    <property type="entry name" value="MFS_trans_sf"/>
</dbReference>
<dbReference type="EMBL" id="KZ679256">
    <property type="protein sequence ID" value="PTB46696.1"/>
    <property type="molecule type" value="Genomic_DNA"/>
</dbReference>
<keyword evidence="4 5" id="KW-0472">Membrane</keyword>
<sequence length="557" mass="60470">MDKTEISENQASCQDVAKLPQKEYSNIKNCDNLENSNTNTQDNSFPAIFSFIWVGLFLLAIAVSLAGQTIVSYQPYALSEFNAHSMLSVIGTVQYILYAIVKPALARTANIWGLLEAFSISIIAILIGFAINAASQNLGSLTAGQIFYTIGQVGIQFLQQILIADITTLENRSILGSLVLCPTIFTSWIGAPIVSAMVPEKWRWGYGMWAIIFPVVSMPLLLSLWQYLRRGNESKTTASSSEMKSISVLWSRLDVVGHILLTASLTLVLLPMTLSTSPFQSWTSPAKLTMVIIGGCCFIAFTMYEIQISSHPIVPFKLAKDRTIAAGCIIQFALYLSYYIWAPYFFSFIVIVNNQSAKAATNITASQAVATAVIGLLVAFIIKLTGVYKWAILLGMILKLIGAGLMLRYSSMNASIVQILFGQLISGAGTGMISIIAQTAVQAVTEHQDVASVTTLYEVSGAIGGAIGNALSGIIWTALLLPQLRINLPDSAQPAAIEIKNSFVVASSYSPGSPERTAIDKSYTEVMHVLLIVALAVLSVPFFAMFAMKDMRLKERE</sequence>
<feature type="transmembrane region" description="Helical" evidence="5">
    <location>
        <begin position="324"/>
        <end position="351"/>
    </location>
</feature>
<dbReference type="GO" id="GO:0022857">
    <property type="term" value="F:transmembrane transporter activity"/>
    <property type="evidence" value="ECO:0007669"/>
    <property type="project" value="InterPro"/>
</dbReference>
<evidence type="ECO:0000259" key="6">
    <source>
        <dbReference type="PROSITE" id="PS50850"/>
    </source>
</evidence>
<dbReference type="Proteomes" id="UP000240493">
    <property type="component" value="Unassembled WGS sequence"/>
</dbReference>
<dbReference type="PANTHER" id="PTHR23501:SF87">
    <property type="entry name" value="SIDEROPHORE IRON TRANSPORTER 2"/>
    <property type="match status" value="1"/>
</dbReference>
<keyword evidence="8" id="KW-1185">Reference proteome</keyword>
<name>A0A2T3ZPG3_TRIA4</name>
<reference evidence="7 8" key="1">
    <citation type="submission" date="2016-07" db="EMBL/GenBank/DDBJ databases">
        <title>Multiple horizontal gene transfer events from other fungi enriched the ability of initially mycotrophic Trichoderma (Ascomycota) to feed on dead plant biomass.</title>
        <authorList>
            <consortium name="DOE Joint Genome Institute"/>
            <person name="Aerts A."/>
            <person name="Atanasova L."/>
            <person name="Chenthamara K."/>
            <person name="Zhang J."/>
            <person name="Grujic M."/>
            <person name="Henrissat B."/>
            <person name="Kuo A."/>
            <person name="Salamov A."/>
            <person name="Lipzen A."/>
            <person name="Labutti K."/>
            <person name="Barry K."/>
            <person name="Miao Y."/>
            <person name="Rahimi M.J."/>
            <person name="Shen Q."/>
            <person name="Grigoriev I.V."/>
            <person name="Kubicek C.P."/>
            <person name="Druzhinina I.S."/>
        </authorList>
    </citation>
    <scope>NUCLEOTIDE SEQUENCE [LARGE SCALE GENOMIC DNA]</scope>
    <source>
        <strain evidence="7 8">CBS 433.97</strain>
    </source>
</reference>
<feature type="transmembrane region" description="Helical" evidence="5">
    <location>
        <begin position="388"/>
        <end position="407"/>
    </location>
</feature>
<dbReference type="SUPFAM" id="SSF103473">
    <property type="entry name" value="MFS general substrate transporter"/>
    <property type="match status" value="1"/>
</dbReference>